<accession>A0A4Q7ZJY5</accession>
<comment type="caution">
    <text evidence="2">The sequence shown here is derived from an EMBL/GenBank/DDBJ whole genome shotgun (WGS) entry which is preliminary data.</text>
</comment>
<reference evidence="2 3" key="1">
    <citation type="submission" date="2019-02" db="EMBL/GenBank/DDBJ databases">
        <title>Sequencing the genomes of 1000 actinobacteria strains.</title>
        <authorList>
            <person name="Klenk H.-P."/>
        </authorList>
    </citation>
    <scope>NUCLEOTIDE SEQUENCE [LARGE SCALE GENOMIC DNA]</scope>
    <source>
        <strain evidence="2 3">DSM 45162</strain>
    </source>
</reference>
<sequence>MWLMSALSVVVLTASGANASAGTAPAPPGTRAMWLWSQADPAEVMSWAARHDVTEIFTYVGTTVATDGSLPRLRELKRQADLAGVRLSALGGDESWTTDHAAALAWQKAVTGTKLFAGLHVDAEPYLLPAWNTNRNATATAYLTLLQRLRDAGPLAVEVDVPFWYGTITVSGKNLATETLRRASAVTVMSYRDSGTGPNSIYDVSRDWLARGAAAGKRVRLGAETRPLSDCPYCTFAEEGATALGDALARVDGATRSAPAFNGIAVHDYDGWRALPS</sequence>
<protein>
    <recommendedName>
        <fullName evidence="4">Amidase</fullName>
    </recommendedName>
</protein>
<feature type="signal peptide" evidence="1">
    <location>
        <begin position="1"/>
        <end position="19"/>
    </location>
</feature>
<dbReference type="EMBL" id="SHKY01000001">
    <property type="protein sequence ID" value="RZU50834.1"/>
    <property type="molecule type" value="Genomic_DNA"/>
</dbReference>
<dbReference type="Proteomes" id="UP000292564">
    <property type="component" value="Unassembled WGS sequence"/>
</dbReference>
<evidence type="ECO:0000256" key="1">
    <source>
        <dbReference type="SAM" id="SignalP"/>
    </source>
</evidence>
<evidence type="ECO:0000313" key="2">
    <source>
        <dbReference type="EMBL" id="RZU50834.1"/>
    </source>
</evidence>
<dbReference type="AlphaFoldDB" id="A0A4Q7ZJY5"/>
<keyword evidence="1" id="KW-0732">Signal</keyword>
<proteinExistence type="predicted"/>
<feature type="chain" id="PRO_5038895832" description="Amidase" evidence="1">
    <location>
        <begin position="20"/>
        <end position="277"/>
    </location>
</feature>
<evidence type="ECO:0008006" key="4">
    <source>
        <dbReference type="Google" id="ProtNLM"/>
    </source>
</evidence>
<keyword evidence="3" id="KW-1185">Reference proteome</keyword>
<name>A0A4Q7ZJY5_9ACTN</name>
<evidence type="ECO:0000313" key="3">
    <source>
        <dbReference type="Proteomes" id="UP000292564"/>
    </source>
</evidence>
<organism evidence="2 3">
    <name type="scientific">Krasilnikovia cinnamomea</name>
    <dbReference type="NCBI Taxonomy" id="349313"/>
    <lineage>
        <taxon>Bacteria</taxon>
        <taxon>Bacillati</taxon>
        <taxon>Actinomycetota</taxon>
        <taxon>Actinomycetes</taxon>
        <taxon>Micromonosporales</taxon>
        <taxon>Micromonosporaceae</taxon>
        <taxon>Krasilnikovia</taxon>
    </lineage>
</organism>
<gene>
    <name evidence="2" type="ORF">EV385_2620</name>
</gene>